<sequence>MNLFIIGNGFDRGHNLPTSYWDFRTFLKKNHYYFLDDFEEKYYLGKEDLKEFLWNNLEFNLANIQDDVLAEQMYQNTDLGLESGNVGIEDTLEDYFIGRFDYIENLTLYLKEWIGEVNGELNGKNKITSFIKENSPDKFINFNYTTTLEEIYKIENENVLHIHGVVDGDDDLILGHSNLDRINYFNEKHIEFQNKLDEQSAPIFYTLANYCFKTYKNVNKNMHLLSKFNFDLIEQIMIIGHSLSDVDLPYFKEIKKRTGEGIKWTIFFHSDNQVDMFREQLKKVGVNEQQIHMIPSAEFYNLPTLEQLSFEL</sequence>
<dbReference type="Pfam" id="PF14253">
    <property type="entry name" value="AbiH"/>
    <property type="match status" value="1"/>
</dbReference>
<proteinExistence type="predicted"/>
<comment type="caution">
    <text evidence="1">The sequence shown here is derived from an EMBL/GenBank/DDBJ whole genome shotgun (WGS) entry which is preliminary data.</text>
</comment>
<evidence type="ECO:0000313" key="2">
    <source>
        <dbReference type="Proteomes" id="UP001344888"/>
    </source>
</evidence>
<gene>
    <name evidence="1" type="ORF">P9B03_02005</name>
</gene>
<name>A0AAW9NFJ9_9BACL</name>
<dbReference type="EMBL" id="JARSFG010000003">
    <property type="protein sequence ID" value="MEC1177244.1"/>
    <property type="molecule type" value="Genomic_DNA"/>
</dbReference>
<keyword evidence="2" id="KW-1185">Reference proteome</keyword>
<reference evidence="1 2" key="1">
    <citation type="submission" date="2023-03" db="EMBL/GenBank/DDBJ databases">
        <title>Bacillus Genome Sequencing.</title>
        <authorList>
            <person name="Dunlap C."/>
        </authorList>
    </citation>
    <scope>NUCLEOTIDE SEQUENCE [LARGE SCALE GENOMIC DNA]</scope>
    <source>
        <strain evidence="1 2">B-59205</strain>
    </source>
</reference>
<dbReference type="Proteomes" id="UP001344888">
    <property type="component" value="Unassembled WGS sequence"/>
</dbReference>
<organism evidence="1 2">
    <name type="scientific">Metasolibacillus meyeri</name>
    <dbReference type="NCBI Taxonomy" id="1071052"/>
    <lineage>
        <taxon>Bacteria</taxon>
        <taxon>Bacillati</taxon>
        <taxon>Bacillota</taxon>
        <taxon>Bacilli</taxon>
        <taxon>Bacillales</taxon>
        <taxon>Caryophanaceae</taxon>
        <taxon>Metasolibacillus</taxon>
    </lineage>
</organism>
<dbReference type="AlphaFoldDB" id="A0AAW9NFJ9"/>
<accession>A0AAW9NFJ9</accession>
<protein>
    <submittedName>
        <fullName evidence="1">Bacteriophage abortive infection AbiH family protein</fullName>
    </submittedName>
</protein>
<dbReference type="RefSeq" id="WP_326121514.1">
    <property type="nucleotide sequence ID" value="NZ_JARSFG010000003.1"/>
</dbReference>
<dbReference type="InterPro" id="IPR025935">
    <property type="entry name" value="AbiH"/>
</dbReference>
<evidence type="ECO:0000313" key="1">
    <source>
        <dbReference type="EMBL" id="MEC1177244.1"/>
    </source>
</evidence>